<dbReference type="RefSeq" id="WP_342158367.1">
    <property type="nucleotide sequence ID" value="NZ_JBCDNA010000001.1"/>
</dbReference>
<dbReference type="Gene3D" id="3.60.15.10">
    <property type="entry name" value="Ribonuclease Z/Hydroxyacylglutathione hydrolase-like"/>
    <property type="match status" value="1"/>
</dbReference>
<dbReference type="SUPFAM" id="SSF56281">
    <property type="entry name" value="Metallo-hydrolase/oxidoreductase"/>
    <property type="match status" value="1"/>
</dbReference>
<proteinExistence type="predicted"/>
<evidence type="ECO:0000313" key="2">
    <source>
        <dbReference type="EMBL" id="MEL4454745.1"/>
    </source>
</evidence>
<feature type="domain" description="Metallo-beta-lactamase" evidence="1">
    <location>
        <begin position="119"/>
        <end position="315"/>
    </location>
</feature>
<dbReference type="EMBL" id="JBCDNA010000001">
    <property type="protein sequence ID" value="MEL4454745.1"/>
    <property type="molecule type" value="Genomic_DNA"/>
</dbReference>
<dbReference type="PANTHER" id="PTHR15032">
    <property type="entry name" value="N-ACYL-PHOSPHATIDYLETHANOLAMINE-HYDROLYZING PHOSPHOLIPASE D"/>
    <property type="match status" value="1"/>
</dbReference>
<gene>
    <name evidence="2" type="ORF">AABB81_02475</name>
</gene>
<organism evidence="2 3">
    <name type="scientific">Lutimonas vermicola</name>
    <dbReference type="NCBI Taxonomy" id="414288"/>
    <lineage>
        <taxon>Bacteria</taxon>
        <taxon>Pseudomonadati</taxon>
        <taxon>Bacteroidota</taxon>
        <taxon>Flavobacteriia</taxon>
        <taxon>Flavobacteriales</taxon>
        <taxon>Flavobacteriaceae</taxon>
        <taxon>Lutimonas</taxon>
    </lineage>
</organism>
<evidence type="ECO:0000259" key="1">
    <source>
        <dbReference type="Pfam" id="PF12706"/>
    </source>
</evidence>
<sequence length="367" mass="42257">MISSVLLLILGFGVPFGYYYLKKNPQFGGKLTKDEKLRLQQSEHWKNGIFQNLSKTTMDMSLASLPKLIRESMQGRKTRIPKEAIPIIPFDAHKFKPDGVPKFVWYGHSVLLLQIDNKNLLIDPMFGSDASPVGPIRTKRFSKDSLHIINKLPPIDAILMTHDHYDHLDFGSMRLLKQKADRFLVPLGVGRHLEHWGVDKNKITEIDWWQEIKLFDLQLVLTPSRHFSGRGAWDRAKSLWGGWVIKSAKHSVYWSGDGGYDDHFKEVGERFGPFDWGFMECGQYNERWHQIHMYPEEAVQAALDAKVAYAIPVHWGAFSLALHHWKEPVARFITEAGKKDQPYLTPEPGEIVSITTEKTSSWWEPLN</sequence>
<keyword evidence="3" id="KW-1185">Reference proteome</keyword>
<evidence type="ECO:0000313" key="3">
    <source>
        <dbReference type="Proteomes" id="UP001474120"/>
    </source>
</evidence>
<reference evidence="2 3" key="1">
    <citation type="submission" date="2024-04" db="EMBL/GenBank/DDBJ databases">
        <title>whole genome sequencing of Lutimonas vermicola strain IMCC1616.</title>
        <authorList>
            <person name="Bae S.S."/>
        </authorList>
    </citation>
    <scope>NUCLEOTIDE SEQUENCE [LARGE SCALE GENOMIC DNA]</scope>
    <source>
        <strain evidence="2 3">IMCC1616</strain>
    </source>
</reference>
<dbReference type="Pfam" id="PF12706">
    <property type="entry name" value="Lactamase_B_2"/>
    <property type="match status" value="1"/>
</dbReference>
<protein>
    <submittedName>
        <fullName evidence="2">MBL fold metallo-hydrolase</fullName>
    </submittedName>
</protein>
<dbReference type="InterPro" id="IPR036866">
    <property type="entry name" value="RibonucZ/Hydroxyglut_hydro"/>
</dbReference>
<accession>A0ABU9KX24</accession>
<dbReference type="PANTHER" id="PTHR15032:SF4">
    <property type="entry name" value="N-ACYL-PHOSPHATIDYLETHANOLAMINE-HYDROLYZING PHOSPHOLIPASE D"/>
    <property type="match status" value="1"/>
</dbReference>
<dbReference type="Proteomes" id="UP001474120">
    <property type="component" value="Unassembled WGS sequence"/>
</dbReference>
<dbReference type="InterPro" id="IPR001279">
    <property type="entry name" value="Metallo-B-lactamas"/>
</dbReference>
<dbReference type="InterPro" id="IPR024884">
    <property type="entry name" value="NAPE-PLD"/>
</dbReference>
<comment type="caution">
    <text evidence="2">The sequence shown here is derived from an EMBL/GenBank/DDBJ whole genome shotgun (WGS) entry which is preliminary data.</text>
</comment>
<name>A0ABU9KX24_9FLAO</name>
<dbReference type="PIRSF" id="PIRSF038896">
    <property type="entry name" value="NAPE-PLD"/>
    <property type="match status" value="1"/>
</dbReference>